<feature type="compositionally biased region" description="Basic residues" evidence="1">
    <location>
        <begin position="116"/>
        <end position="130"/>
    </location>
</feature>
<proteinExistence type="predicted"/>
<evidence type="ECO:0000313" key="3">
    <source>
        <dbReference type="Proteomes" id="UP001392437"/>
    </source>
</evidence>
<name>A0AAW0R9Y2_9PEZI</name>
<keyword evidence="3" id="KW-1185">Reference proteome</keyword>
<feature type="compositionally biased region" description="Pro residues" evidence="1">
    <location>
        <begin position="75"/>
        <end position="84"/>
    </location>
</feature>
<evidence type="ECO:0000313" key="2">
    <source>
        <dbReference type="EMBL" id="KAK8130601.1"/>
    </source>
</evidence>
<feature type="region of interest" description="Disordered" evidence="1">
    <location>
        <begin position="1"/>
        <end position="136"/>
    </location>
</feature>
<dbReference type="EMBL" id="JAQQWP010000002">
    <property type="protein sequence ID" value="KAK8130601.1"/>
    <property type="molecule type" value="Genomic_DNA"/>
</dbReference>
<accession>A0AAW0R9Y2</accession>
<comment type="caution">
    <text evidence="2">The sequence shown here is derived from an EMBL/GenBank/DDBJ whole genome shotgun (WGS) entry which is preliminary data.</text>
</comment>
<gene>
    <name evidence="2" type="ORF">PG999_002981</name>
</gene>
<dbReference type="AlphaFoldDB" id="A0AAW0R9Y2"/>
<evidence type="ECO:0000256" key="1">
    <source>
        <dbReference type="SAM" id="MobiDB-lite"/>
    </source>
</evidence>
<sequence>MSSFSLANRTKAVPSSYLEGSLGSSHEPSVEPLYTSQEGLAFHTPPSATDACHFALSPEPIREEEGKVEPKHQSQPPPPQPPPTTHRQSSDSAMVVRRKSSANSSGDVAAPPPPQAKKKKYTRAFSHRARTGCMTW</sequence>
<dbReference type="Proteomes" id="UP001392437">
    <property type="component" value="Unassembled WGS sequence"/>
</dbReference>
<reference evidence="2 3" key="1">
    <citation type="submission" date="2023-01" db="EMBL/GenBank/DDBJ databases">
        <title>Analysis of 21 Apiospora genomes using comparative genomics revels a genus with tremendous synthesis potential of carbohydrate active enzymes and secondary metabolites.</title>
        <authorList>
            <person name="Sorensen T."/>
        </authorList>
    </citation>
    <scope>NUCLEOTIDE SEQUENCE [LARGE SCALE GENOMIC DNA]</scope>
    <source>
        <strain evidence="2 3">CBS 117206</strain>
    </source>
</reference>
<protein>
    <submittedName>
        <fullName evidence="2">Uncharacterized protein</fullName>
    </submittedName>
</protein>
<organism evidence="2 3">
    <name type="scientific">Apiospora kogelbergensis</name>
    <dbReference type="NCBI Taxonomy" id="1337665"/>
    <lineage>
        <taxon>Eukaryota</taxon>
        <taxon>Fungi</taxon>
        <taxon>Dikarya</taxon>
        <taxon>Ascomycota</taxon>
        <taxon>Pezizomycotina</taxon>
        <taxon>Sordariomycetes</taxon>
        <taxon>Xylariomycetidae</taxon>
        <taxon>Amphisphaeriales</taxon>
        <taxon>Apiosporaceae</taxon>
        <taxon>Apiospora</taxon>
    </lineage>
</organism>
<feature type="compositionally biased region" description="Basic and acidic residues" evidence="1">
    <location>
        <begin position="60"/>
        <end position="72"/>
    </location>
</feature>